<dbReference type="CDD" id="cd23763">
    <property type="entry name" value="ASKHA_ATPase_ROK"/>
    <property type="match status" value="1"/>
</dbReference>
<reference evidence="3 4" key="1">
    <citation type="submission" date="2017-03" db="EMBL/GenBank/DDBJ databases">
        <authorList>
            <person name="Afonso C.L."/>
            <person name="Miller P.J."/>
            <person name="Scott M.A."/>
            <person name="Spackman E."/>
            <person name="Goraichik I."/>
            <person name="Dimitrov K.M."/>
            <person name="Suarez D.L."/>
            <person name="Swayne D.E."/>
        </authorList>
    </citation>
    <scope>NUCLEOTIDE SEQUENCE [LARGE SCALE GENOMIC DNA]</scope>
    <source>
        <strain evidence="3 4">CECT 8625</strain>
    </source>
</reference>
<evidence type="ECO:0000313" key="4">
    <source>
        <dbReference type="Proteomes" id="UP000193570"/>
    </source>
</evidence>
<evidence type="ECO:0000259" key="2">
    <source>
        <dbReference type="Pfam" id="PF12802"/>
    </source>
</evidence>
<dbReference type="Pfam" id="PF00480">
    <property type="entry name" value="ROK"/>
    <property type="match status" value="1"/>
</dbReference>
<organism evidence="3 4">
    <name type="scientific">Roseivivax jejudonensis</name>
    <dbReference type="NCBI Taxonomy" id="1529041"/>
    <lineage>
        <taxon>Bacteria</taxon>
        <taxon>Pseudomonadati</taxon>
        <taxon>Pseudomonadota</taxon>
        <taxon>Alphaproteobacteria</taxon>
        <taxon>Rhodobacterales</taxon>
        <taxon>Roseobacteraceae</taxon>
        <taxon>Roseivivax</taxon>
    </lineage>
</organism>
<dbReference type="EMBL" id="FWFK01000001">
    <property type="protein sequence ID" value="SLN18685.1"/>
    <property type="molecule type" value="Genomic_DNA"/>
</dbReference>
<feature type="domain" description="HTH marR-type" evidence="2">
    <location>
        <begin position="33"/>
        <end position="75"/>
    </location>
</feature>
<dbReference type="Proteomes" id="UP000193570">
    <property type="component" value="Unassembled WGS sequence"/>
</dbReference>
<dbReference type="SUPFAM" id="SSF53067">
    <property type="entry name" value="Actin-like ATPase domain"/>
    <property type="match status" value="1"/>
</dbReference>
<dbReference type="InterPro" id="IPR000600">
    <property type="entry name" value="ROK"/>
</dbReference>
<accession>A0A1X6YF60</accession>
<dbReference type="InterPro" id="IPR000835">
    <property type="entry name" value="HTH_MarR-typ"/>
</dbReference>
<dbReference type="InterPro" id="IPR036390">
    <property type="entry name" value="WH_DNA-bd_sf"/>
</dbReference>
<dbReference type="AlphaFoldDB" id="A0A1X6YF60"/>
<dbReference type="PANTHER" id="PTHR18964:SF169">
    <property type="entry name" value="N-ACETYLMANNOSAMINE KINASE"/>
    <property type="match status" value="1"/>
</dbReference>
<dbReference type="Gene3D" id="1.10.10.10">
    <property type="entry name" value="Winged helix-like DNA-binding domain superfamily/Winged helix DNA-binding domain"/>
    <property type="match status" value="1"/>
</dbReference>
<name>A0A1X6YF60_9RHOB</name>
<evidence type="ECO:0000256" key="1">
    <source>
        <dbReference type="SAM" id="MobiDB-lite"/>
    </source>
</evidence>
<proteinExistence type="predicted"/>
<dbReference type="GO" id="GO:0003700">
    <property type="term" value="F:DNA-binding transcription factor activity"/>
    <property type="evidence" value="ECO:0007669"/>
    <property type="project" value="InterPro"/>
</dbReference>
<dbReference type="InterPro" id="IPR036388">
    <property type="entry name" value="WH-like_DNA-bd_sf"/>
</dbReference>
<keyword evidence="4" id="KW-1185">Reference proteome</keyword>
<dbReference type="SUPFAM" id="SSF46785">
    <property type="entry name" value="Winged helix' DNA-binding domain"/>
    <property type="match status" value="1"/>
</dbReference>
<dbReference type="InterPro" id="IPR043129">
    <property type="entry name" value="ATPase_NBD"/>
</dbReference>
<dbReference type="GO" id="GO:0009384">
    <property type="term" value="F:N-acylmannosamine kinase activity"/>
    <property type="evidence" value="ECO:0007669"/>
    <property type="project" value="TreeGrafter"/>
</dbReference>
<dbReference type="PANTHER" id="PTHR18964">
    <property type="entry name" value="ROK (REPRESSOR, ORF, KINASE) FAMILY"/>
    <property type="match status" value="1"/>
</dbReference>
<sequence length="405" mass="42810">MPADRDSTADDMPMVSARGSNQSGMRAHNERVVLSLVRRHGALPKADIARATGLSAQTVSVIMRGLEADGLLVKGTPVRGKVGQPSVPMSLAPDGAYFFGLKIGRRSLELMLLDFRGTIVGRQRATHRYPTPDATITFVEEGVTALTGLLPPHATDRVSGLGIAMPFRIWDWARSIGAAPDALDDWRHRDIRSELAERTGLPVFLQNDATSACGAELVFGQAPSGGEFLYFYVGTFIGGGVVLNGNVFSGVTGNAGALGSMPVPTADGRRQLIDVASLSCLETLIEKDGGDASDLWEDWRDWTVADPLLAAWVDGAAAGIAHAIAAASSIIDFPSVMIDGWMPVALRARLVEETRAALARINLAGLNPPAIVEGTVGADARTLGAASLPLSERYLVDTTALLNYG</sequence>
<dbReference type="Pfam" id="PF12802">
    <property type="entry name" value="MarR_2"/>
    <property type="match status" value="1"/>
</dbReference>
<gene>
    <name evidence="3" type="primary">nagC_1</name>
    <name evidence="3" type="ORF">ROJ8625_00641</name>
</gene>
<dbReference type="GO" id="GO:0019262">
    <property type="term" value="P:N-acetylneuraminate catabolic process"/>
    <property type="evidence" value="ECO:0007669"/>
    <property type="project" value="TreeGrafter"/>
</dbReference>
<protein>
    <submittedName>
        <fullName evidence="3">N-acetylglucosamine repressor</fullName>
    </submittedName>
</protein>
<feature type="region of interest" description="Disordered" evidence="1">
    <location>
        <begin position="1"/>
        <end position="24"/>
    </location>
</feature>
<dbReference type="Gene3D" id="3.30.420.40">
    <property type="match status" value="2"/>
</dbReference>
<evidence type="ECO:0000313" key="3">
    <source>
        <dbReference type="EMBL" id="SLN18685.1"/>
    </source>
</evidence>